<proteinExistence type="predicted"/>
<dbReference type="OrthoDB" id="10322290at2759"/>
<accession>A0A2P5EFS5</accession>
<protein>
    <submittedName>
        <fullName evidence="1">Uncharacterized protein</fullName>
    </submittedName>
</protein>
<dbReference type="Proteomes" id="UP000237000">
    <property type="component" value="Unassembled WGS sequence"/>
</dbReference>
<comment type="caution">
    <text evidence="1">The sequence shown here is derived from an EMBL/GenBank/DDBJ whole genome shotgun (WGS) entry which is preliminary data.</text>
</comment>
<dbReference type="EMBL" id="JXTC01000163">
    <property type="protein sequence ID" value="PON84401.1"/>
    <property type="molecule type" value="Genomic_DNA"/>
</dbReference>
<organism evidence="1 2">
    <name type="scientific">Trema orientale</name>
    <name type="common">Charcoal tree</name>
    <name type="synonym">Celtis orientalis</name>
    <dbReference type="NCBI Taxonomy" id="63057"/>
    <lineage>
        <taxon>Eukaryota</taxon>
        <taxon>Viridiplantae</taxon>
        <taxon>Streptophyta</taxon>
        <taxon>Embryophyta</taxon>
        <taxon>Tracheophyta</taxon>
        <taxon>Spermatophyta</taxon>
        <taxon>Magnoliopsida</taxon>
        <taxon>eudicotyledons</taxon>
        <taxon>Gunneridae</taxon>
        <taxon>Pentapetalae</taxon>
        <taxon>rosids</taxon>
        <taxon>fabids</taxon>
        <taxon>Rosales</taxon>
        <taxon>Cannabaceae</taxon>
        <taxon>Trema</taxon>
    </lineage>
</organism>
<dbReference type="AlphaFoldDB" id="A0A2P5EFS5"/>
<feature type="non-terminal residue" evidence="1">
    <location>
        <position position="55"/>
    </location>
</feature>
<evidence type="ECO:0000313" key="2">
    <source>
        <dbReference type="Proteomes" id="UP000237000"/>
    </source>
</evidence>
<reference evidence="2" key="1">
    <citation type="submission" date="2016-06" db="EMBL/GenBank/DDBJ databases">
        <title>Parallel loss of symbiosis genes in relatives of nitrogen-fixing non-legume Parasponia.</title>
        <authorList>
            <person name="Van Velzen R."/>
            <person name="Holmer R."/>
            <person name="Bu F."/>
            <person name="Rutten L."/>
            <person name="Van Zeijl A."/>
            <person name="Liu W."/>
            <person name="Santuari L."/>
            <person name="Cao Q."/>
            <person name="Sharma T."/>
            <person name="Shen D."/>
            <person name="Roswanjaya Y."/>
            <person name="Wardhani T."/>
            <person name="Kalhor M.S."/>
            <person name="Jansen J."/>
            <person name="Van den Hoogen J."/>
            <person name="Gungor B."/>
            <person name="Hartog M."/>
            <person name="Hontelez J."/>
            <person name="Verver J."/>
            <person name="Yang W.-C."/>
            <person name="Schijlen E."/>
            <person name="Repin R."/>
            <person name="Schilthuizen M."/>
            <person name="Schranz E."/>
            <person name="Heidstra R."/>
            <person name="Miyata K."/>
            <person name="Fedorova E."/>
            <person name="Kohlen W."/>
            <person name="Bisseling T."/>
            <person name="Smit S."/>
            <person name="Geurts R."/>
        </authorList>
    </citation>
    <scope>NUCLEOTIDE SEQUENCE [LARGE SCALE GENOMIC DNA]</scope>
    <source>
        <strain evidence="2">cv. RG33-2</strain>
    </source>
</reference>
<sequence>MELEGHMVVGYSGTTWILALLAQLVLSRIAPEVVTVILDIDLLCSKKVIMEKVVG</sequence>
<gene>
    <name evidence="1" type="ORF">TorRG33x02_198610</name>
</gene>
<name>A0A2P5EFS5_TREOI</name>
<evidence type="ECO:0000313" key="1">
    <source>
        <dbReference type="EMBL" id="PON84401.1"/>
    </source>
</evidence>
<dbReference type="InParanoid" id="A0A2P5EFS5"/>
<keyword evidence="2" id="KW-1185">Reference proteome</keyword>